<organism evidence="4 5">
    <name type="scientific">Limulus polyphemus</name>
    <name type="common">Atlantic horseshoe crab</name>
    <dbReference type="NCBI Taxonomy" id="6850"/>
    <lineage>
        <taxon>Eukaryota</taxon>
        <taxon>Metazoa</taxon>
        <taxon>Ecdysozoa</taxon>
        <taxon>Arthropoda</taxon>
        <taxon>Chelicerata</taxon>
        <taxon>Merostomata</taxon>
        <taxon>Xiphosura</taxon>
        <taxon>Limulidae</taxon>
        <taxon>Limulus</taxon>
    </lineage>
</organism>
<feature type="signal peptide" evidence="3">
    <location>
        <begin position="1"/>
        <end position="15"/>
    </location>
</feature>
<feature type="compositionally biased region" description="Polar residues" evidence="2">
    <location>
        <begin position="100"/>
        <end position="120"/>
    </location>
</feature>
<gene>
    <name evidence="5" type="primary">LOC106474847</name>
</gene>
<keyword evidence="4" id="KW-1185">Reference proteome</keyword>
<keyword evidence="3" id="KW-0732">Signal</keyword>
<dbReference type="InterPro" id="IPR000618">
    <property type="entry name" value="Insect_cuticle"/>
</dbReference>
<reference evidence="5" key="1">
    <citation type="submission" date="2025-08" db="UniProtKB">
        <authorList>
            <consortium name="RefSeq"/>
        </authorList>
    </citation>
    <scope>IDENTIFICATION</scope>
    <source>
        <tissue evidence="5">Muscle</tissue>
    </source>
</reference>
<dbReference type="InterPro" id="IPR050468">
    <property type="entry name" value="Cuticle_Struct_Prot"/>
</dbReference>
<evidence type="ECO:0000313" key="5">
    <source>
        <dbReference type="RefSeq" id="XP_013790997.1"/>
    </source>
</evidence>
<dbReference type="PROSITE" id="PS51155">
    <property type="entry name" value="CHIT_BIND_RR_2"/>
    <property type="match status" value="1"/>
</dbReference>
<dbReference type="RefSeq" id="XP_013790997.1">
    <property type="nucleotide sequence ID" value="XM_013935543.2"/>
</dbReference>
<feature type="non-terminal residue" evidence="5">
    <location>
        <position position="1"/>
    </location>
</feature>
<dbReference type="PANTHER" id="PTHR10380">
    <property type="entry name" value="CUTICLE PROTEIN"/>
    <property type="match status" value="1"/>
</dbReference>
<proteinExistence type="predicted"/>
<accession>A0ABM1BYB9</accession>
<dbReference type="Pfam" id="PF00379">
    <property type="entry name" value="Chitin_bind_4"/>
    <property type="match status" value="1"/>
</dbReference>
<evidence type="ECO:0000256" key="3">
    <source>
        <dbReference type="SAM" id="SignalP"/>
    </source>
</evidence>
<feature type="region of interest" description="Disordered" evidence="2">
    <location>
        <begin position="99"/>
        <end position="123"/>
    </location>
</feature>
<name>A0ABM1BYB9_LIMPO</name>
<dbReference type="Proteomes" id="UP000694941">
    <property type="component" value="Unplaced"/>
</dbReference>
<protein>
    <submittedName>
        <fullName evidence="5">Adult-specific rigid cuticular protein 15.7-like</fullName>
    </submittedName>
</protein>
<evidence type="ECO:0000313" key="4">
    <source>
        <dbReference type="Proteomes" id="UP000694941"/>
    </source>
</evidence>
<sequence>NGIPLLLSLILATNAGYLPYYGQAPHALRVVRPNVLVPEPPSAPIPYSFSYTADATGGSSSRSESGDGFGAVKGSYSMTGADWQRRIVQYTADASGFKPQISTNEIGTDPSKSPADTTIDSLPGEVQAPAVPSLVKLFKPFPRVYHHPFPHGYHDYRYSW</sequence>
<keyword evidence="1" id="KW-0193">Cuticle</keyword>
<dbReference type="GeneID" id="106474847"/>
<evidence type="ECO:0000256" key="1">
    <source>
        <dbReference type="PROSITE-ProRule" id="PRU00497"/>
    </source>
</evidence>
<feature type="chain" id="PRO_5046807111" evidence="3">
    <location>
        <begin position="16"/>
        <end position="160"/>
    </location>
</feature>
<evidence type="ECO:0000256" key="2">
    <source>
        <dbReference type="SAM" id="MobiDB-lite"/>
    </source>
</evidence>